<evidence type="ECO:0000313" key="2">
    <source>
        <dbReference type="Proteomes" id="UP000471490"/>
    </source>
</evidence>
<organism evidence="1 2">
    <name type="scientific">Escherichia coli</name>
    <dbReference type="NCBI Taxonomy" id="562"/>
    <lineage>
        <taxon>Bacteria</taxon>
        <taxon>Pseudomonadati</taxon>
        <taxon>Pseudomonadota</taxon>
        <taxon>Gammaproteobacteria</taxon>
        <taxon>Enterobacterales</taxon>
        <taxon>Enterobacteriaceae</taxon>
        <taxon>Escherichia</taxon>
    </lineage>
</organism>
<name>A0A6N9SH95_ECOLX</name>
<dbReference type="RefSeq" id="WP_105966327.1">
    <property type="nucleotide sequence ID" value="NZ_CP030920.1"/>
</dbReference>
<gene>
    <name evidence="1" type="ORF">FPI65_31170</name>
</gene>
<dbReference type="Proteomes" id="UP000471490">
    <property type="component" value="Unassembled WGS sequence"/>
</dbReference>
<evidence type="ECO:0000313" key="1">
    <source>
        <dbReference type="EMBL" id="NDR95567.1"/>
    </source>
</evidence>
<sequence>MNAEHTDYGWLFREPDEETDGDIMIDLEHLPQELKLVAIQILLNQIDRNTAEKKLAEVIQQLGFDITAAELSAYLLNRVMPDS</sequence>
<reference evidence="1 2" key="1">
    <citation type="journal article" date="2020" name="Int. J. Nanomedicine">
        <title>Consequences Of Long-Term Bacteria's Exposure To Silver Nanoformulations With Different PhysicoChemical Properties.</title>
        <authorList>
            <person name="Kedziora A."/>
            <person name="Wernecki M."/>
            <person name="Korzekwa K."/>
            <person name="Speruda M."/>
            <person name="Gerasymchuk Y."/>
            <person name="Lukowiak A."/>
            <person name="Bugla-Ploskonska G."/>
        </authorList>
    </citation>
    <scope>NUCLEOTIDE SEQUENCE [LARGE SCALE GENOMIC DNA]</scope>
    <source>
        <strain evidence="1 2">ATCC 11230</strain>
    </source>
</reference>
<accession>A0A6N9SH95</accession>
<dbReference type="AlphaFoldDB" id="A0A6N9SH95"/>
<proteinExistence type="predicted"/>
<dbReference type="EMBL" id="VLTB01000555">
    <property type="protein sequence ID" value="NDR95567.1"/>
    <property type="molecule type" value="Genomic_DNA"/>
</dbReference>
<comment type="caution">
    <text evidence="1">The sequence shown here is derived from an EMBL/GenBank/DDBJ whole genome shotgun (WGS) entry which is preliminary data.</text>
</comment>
<protein>
    <submittedName>
        <fullName evidence="1">Uncharacterized protein</fullName>
    </submittedName>
</protein>